<dbReference type="NCBIfam" id="TIGR03685">
    <property type="entry name" value="ribo_P1_arch"/>
    <property type="match status" value="1"/>
</dbReference>
<dbReference type="Gene3D" id="1.10.10.1410">
    <property type="match status" value="1"/>
</dbReference>
<dbReference type="InterPro" id="IPR038716">
    <property type="entry name" value="P1/P2_N_sf"/>
</dbReference>
<dbReference type="InterPro" id="IPR022295">
    <property type="entry name" value="Ribosomal_P1_arc"/>
</dbReference>
<dbReference type="PANTHER" id="PTHR45696:SF10">
    <property type="entry name" value="LARGE RIBOSOMAL SUBUNIT PROTEIN P1"/>
    <property type="match status" value="1"/>
</dbReference>
<dbReference type="GO" id="GO:0005840">
    <property type="term" value="C:ribosome"/>
    <property type="evidence" value="ECO:0007669"/>
    <property type="project" value="UniProtKB-KW"/>
</dbReference>
<reference evidence="6 7" key="1">
    <citation type="journal article" date="2016" name="ISME J.">
        <title>Chasing the elusive Euryarchaeota class WSA2: genomes reveal a uniquely fastidious methyl-reducing methanogen.</title>
        <authorList>
            <person name="Nobu M.K."/>
            <person name="Narihiro T."/>
            <person name="Kuroda K."/>
            <person name="Mei R."/>
            <person name="Liu W.T."/>
        </authorList>
    </citation>
    <scope>NUCLEOTIDE SEQUENCE [LARGE SCALE GENOMIC DNA]</scope>
    <source>
        <strain evidence="6">U1lsi0528_Bin055</strain>
    </source>
</reference>
<dbReference type="InterPro" id="IPR027534">
    <property type="entry name" value="Ribosomal_P1/P2"/>
</dbReference>
<dbReference type="GO" id="GO:0006414">
    <property type="term" value="P:translational elongation"/>
    <property type="evidence" value="ECO:0007669"/>
    <property type="project" value="InterPro"/>
</dbReference>
<dbReference type="STRING" id="1705564.APG08_00437"/>
<gene>
    <name evidence="4" type="primary">rpl12</name>
    <name evidence="6" type="ORF">AMQ22_00532</name>
</gene>
<accession>A0A150J6Q7</accession>
<evidence type="ECO:0000313" key="7">
    <source>
        <dbReference type="Proteomes" id="UP000075398"/>
    </source>
</evidence>
<evidence type="ECO:0000256" key="5">
    <source>
        <dbReference type="SAM" id="MobiDB-lite"/>
    </source>
</evidence>
<dbReference type="PANTHER" id="PTHR45696">
    <property type="entry name" value="60S ACIDIC RIBOSOMAL PROTEIN P1"/>
    <property type="match status" value="1"/>
</dbReference>
<dbReference type="FunFam" id="1.10.10.1410:FF:000002">
    <property type="entry name" value="60S acidic ribosomal protein P2"/>
    <property type="match status" value="1"/>
</dbReference>
<keyword evidence="3 4" id="KW-0687">Ribonucleoprotein</keyword>
<evidence type="ECO:0000256" key="3">
    <source>
        <dbReference type="ARBA" id="ARBA00023274"/>
    </source>
</evidence>
<comment type="caution">
    <text evidence="6">The sequence shown here is derived from an EMBL/GenBank/DDBJ whole genome shotgun (WGS) entry which is preliminary data.</text>
</comment>
<dbReference type="GO" id="GO:1990904">
    <property type="term" value="C:ribonucleoprotein complex"/>
    <property type="evidence" value="ECO:0007669"/>
    <property type="project" value="UniProtKB-KW"/>
</dbReference>
<organism evidence="6 7">
    <name type="scientific">Candidatus Methanofastidiosum methylothiophilum</name>
    <dbReference type="NCBI Taxonomy" id="1705564"/>
    <lineage>
        <taxon>Archaea</taxon>
        <taxon>Methanobacteriati</taxon>
        <taxon>Methanobacteriota</taxon>
        <taxon>Stenosarchaea group</taxon>
        <taxon>Candidatus Methanofastidiosia</taxon>
        <taxon>Candidatus Methanofastidiosales</taxon>
        <taxon>Candidatus Methanofastidiosaceae</taxon>
        <taxon>Candidatus Methanofastidiosum</taxon>
    </lineage>
</organism>
<keyword evidence="2 4" id="KW-0689">Ribosomal protein</keyword>
<proteinExistence type="inferred from homology"/>
<evidence type="ECO:0000313" key="6">
    <source>
        <dbReference type="EMBL" id="KYC52906.1"/>
    </source>
</evidence>
<evidence type="ECO:0000256" key="2">
    <source>
        <dbReference type="ARBA" id="ARBA00022980"/>
    </source>
</evidence>
<dbReference type="EMBL" id="LNGC01000014">
    <property type="protein sequence ID" value="KYC52906.1"/>
    <property type="molecule type" value="Genomic_DNA"/>
</dbReference>
<dbReference type="CDD" id="cd05832">
    <property type="entry name" value="Ribosomal_L12p"/>
    <property type="match status" value="1"/>
</dbReference>
<feature type="region of interest" description="Disordered" evidence="5">
    <location>
        <begin position="64"/>
        <end position="102"/>
    </location>
</feature>
<comment type="similarity">
    <text evidence="1 4">Belongs to the eukaryotic ribosomal protein P1/P2 family.</text>
</comment>
<comment type="function">
    <text evidence="4">Forms part of the ribosomal stalk, playing a central role in the interaction of the ribosome with GTP-bound translation factors.</text>
</comment>
<dbReference type="Proteomes" id="UP000075398">
    <property type="component" value="Unassembled WGS sequence"/>
</dbReference>
<feature type="compositionally biased region" description="Basic and acidic residues" evidence="5">
    <location>
        <begin position="73"/>
        <end position="88"/>
    </location>
</feature>
<dbReference type="HAMAP" id="MF_01478">
    <property type="entry name" value="Ribosomal_L12_arch"/>
    <property type="match status" value="1"/>
</dbReference>
<dbReference type="GO" id="GO:0003735">
    <property type="term" value="F:structural constituent of ribosome"/>
    <property type="evidence" value="ECO:0007669"/>
    <property type="project" value="InterPro"/>
</dbReference>
<dbReference type="Pfam" id="PF00428">
    <property type="entry name" value="Ribosomal_60s"/>
    <property type="match status" value="1"/>
</dbReference>
<name>A0A150J6Q7_9EURY</name>
<evidence type="ECO:0000256" key="1">
    <source>
        <dbReference type="ARBA" id="ARBA00005436"/>
    </source>
</evidence>
<evidence type="ECO:0000256" key="4">
    <source>
        <dbReference type="HAMAP-Rule" id="MF_01478"/>
    </source>
</evidence>
<comment type="subunit">
    <text evidence="4">Part of the 50S ribosomal subunit. Homodimer, it forms part of the ribosomal stalk which helps the ribosome interact with GTP-bound translation factors. Forms a heptameric L10(L12)2(L12)2(L12)2 complex, where L10 forms an elongated spine to which the L12 dimers bind in a sequential fashion.</text>
</comment>
<sequence>MEYVYAAMILHEAKKEINEANLNSVLKAAGVAVDEARIKALVSSLEGVDIEDAISSASMPVAQAPAAAPAAASDHKASESKKEEKKEEAEESALEGLGALFG</sequence>
<protein>
    <recommendedName>
        <fullName evidence="4">Large ribosomal subunit protein P1</fullName>
    </recommendedName>
</protein>
<dbReference type="AlphaFoldDB" id="A0A150J6Q7"/>